<dbReference type="PROSITE" id="PS51685">
    <property type="entry name" value="SAM_MT_ERG6_SMT"/>
    <property type="match status" value="1"/>
</dbReference>
<reference evidence="7" key="1">
    <citation type="submission" date="2023-10" db="EMBL/GenBank/DDBJ databases">
        <title>Genome assembly of Pristionchus species.</title>
        <authorList>
            <person name="Yoshida K."/>
            <person name="Sommer R.J."/>
        </authorList>
    </citation>
    <scope>NUCLEOTIDE SEQUENCE</scope>
    <source>
        <strain evidence="7">RS5133</strain>
    </source>
</reference>
<organism evidence="7 8">
    <name type="scientific">Pristionchus fissidentatus</name>
    <dbReference type="NCBI Taxonomy" id="1538716"/>
    <lineage>
        <taxon>Eukaryota</taxon>
        <taxon>Metazoa</taxon>
        <taxon>Ecdysozoa</taxon>
        <taxon>Nematoda</taxon>
        <taxon>Chromadorea</taxon>
        <taxon>Rhabditida</taxon>
        <taxon>Rhabditina</taxon>
        <taxon>Diplogasteromorpha</taxon>
        <taxon>Diplogasteroidea</taxon>
        <taxon>Neodiplogasteridae</taxon>
        <taxon>Pristionchus</taxon>
    </lineage>
</organism>
<dbReference type="Pfam" id="PF08241">
    <property type="entry name" value="Methyltransf_11"/>
    <property type="match status" value="1"/>
</dbReference>
<dbReference type="AlphaFoldDB" id="A0AAV5VMK6"/>
<evidence type="ECO:0000256" key="3">
    <source>
        <dbReference type="ARBA" id="ARBA00022691"/>
    </source>
</evidence>
<dbReference type="InterPro" id="IPR050447">
    <property type="entry name" value="Erg6_SMT_methyltransf"/>
</dbReference>
<dbReference type="GO" id="GO:0016126">
    <property type="term" value="P:sterol biosynthetic process"/>
    <property type="evidence" value="ECO:0007669"/>
    <property type="project" value="TreeGrafter"/>
</dbReference>
<dbReference type="EMBL" id="BTSY01000003">
    <property type="protein sequence ID" value="GMT19558.1"/>
    <property type="molecule type" value="Genomic_DNA"/>
</dbReference>
<dbReference type="CDD" id="cd02440">
    <property type="entry name" value="AdoMet_MTases"/>
    <property type="match status" value="1"/>
</dbReference>
<keyword evidence="2 5" id="KW-0808">Transferase</keyword>
<dbReference type="PANTHER" id="PTHR44068">
    <property type="entry name" value="ZGC:194242"/>
    <property type="match status" value="1"/>
</dbReference>
<sequence length="348" mass="38866">NLPFSLPQFESSRVSTMSIDMSSNFFKLLMHFRRHDLKAFTTQHDELFKDAKEKGNHLAVTSHYYSVMSGVIDQYFNGNFHFAPPDNDNQLLEDALRDLHHIIGDKLSLKPGVKCLDIGCGIGGVIKDVSSTGADLTGVTIAANEVEMGNADFARLGISSHCRLIEGDAHNMPLPDGCMDSAYAVYSLKYFPKIDRILQEVSRVLKPGGKFLVYDLIKTEEYDENNEEHAEVIEGLEYACGMPSLHSRAEMVEEAAKFGLTLSHEDDLSISHNRPFHYCFSHSPFFMWLVKSPIVDSLIKISQVLRILPDGFSAFNRTFLSGTVQKIVDGGEMGILSGSQIFVFEKDL</sequence>
<name>A0AAV5VMK6_9BILA</name>
<evidence type="ECO:0000256" key="5">
    <source>
        <dbReference type="PROSITE-ProRule" id="PRU01022"/>
    </source>
</evidence>
<evidence type="ECO:0000256" key="2">
    <source>
        <dbReference type="ARBA" id="ARBA00022679"/>
    </source>
</evidence>
<comment type="caution">
    <text evidence="7">The sequence shown here is derived from an EMBL/GenBank/DDBJ whole genome shotgun (WGS) entry which is preliminary data.</text>
</comment>
<dbReference type="Gene3D" id="3.40.50.150">
    <property type="entry name" value="Vaccinia Virus protein VP39"/>
    <property type="match status" value="1"/>
</dbReference>
<feature type="non-terminal residue" evidence="7">
    <location>
        <position position="1"/>
    </location>
</feature>
<keyword evidence="8" id="KW-1185">Reference proteome</keyword>
<evidence type="ECO:0000313" key="8">
    <source>
        <dbReference type="Proteomes" id="UP001432322"/>
    </source>
</evidence>
<evidence type="ECO:0000259" key="6">
    <source>
        <dbReference type="PROSITE" id="PS51685"/>
    </source>
</evidence>
<dbReference type="GO" id="GO:0032259">
    <property type="term" value="P:methylation"/>
    <property type="evidence" value="ECO:0007669"/>
    <property type="project" value="UniProtKB-KW"/>
</dbReference>
<accession>A0AAV5VMK6</accession>
<dbReference type="SUPFAM" id="SSF53335">
    <property type="entry name" value="S-adenosyl-L-methionine-dependent methyltransferases"/>
    <property type="match status" value="1"/>
</dbReference>
<evidence type="ECO:0000256" key="1">
    <source>
        <dbReference type="ARBA" id="ARBA00022603"/>
    </source>
</evidence>
<dbReference type="GO" id="GO:0003838">
    <property type="term" value="F:sterol 24-C-methyltransferase activity"/>
    <property type="evidence" value="ECO:0007669"/>
    <property type="project" value="TreeGrafter"/>
</dbReference>
<keyword evidence="3 5" id="KW-0949">S-adenosyl-L-methionine</keyword>
<dbReference type="GO" id="GO:0005783">
    <property type="term" value="C:endoplasmic reticulum"/>
    <property type="evidence" value="ECO:0007669"/>
    <property type="project" value="TreeGrafter"/>
</dbReference>
<proteinExistence type="inferred from homology"/>
<feature type="domain" description="SAM-dependent methyltransferase Erg6/SMT-type" evidence="6">
    <location>
        <begin position="64"/>
        <end position="347"/>
    </location>
</feature>
<dbReference type="PANTHER" id="PTHR44068:SF1">
    <property type="entry name" value="HYPOTHETICAL LOC100005854"/>
    <property type="match status" value="1"/>
</dbReference>
<dbReference type="Proteomes" id="UP001432322">
    <property type="component" value="Unassembled WGS sequence"/>
</dbReference>
<comment type="similarity">
    <text evidence="4 5">Belongs to the class I-like SAM-binding methyltransferase superfamily. Erg6/SMT family.</text>
</comment>
<protein>
    <recommendedName>
        <fullName evidence="6">SAM-dependent methyltransferase Erg6/SMT-type domain-containing protein</fullName>
    </recommendedName>
</protein>
<gene>
    <name evidence="7" type="ORF">PFISCL1PPCAC_10855</name>
</gene>
<evidence type="ECO:0000256" key="4">
    <source>
        <dbReference type="ARBA" id="ARBA00038188"/>
    </source>
</evidence>
<evidence type="ECO:0000313" key="7">
    <source>
        <dbReference type="EMBL" id="GMT19558.1"/>
    </source>
</evidence>
<dbReference type="InterPro" id="IPR029063">
    <property type="entry name" value="SAM-dependent_MTases_sf"/>
</dbReference>
<keyword evidence="1 5" id="KW-0489">Methyltransferase</keyword>
<dbReference type="FunFam" id="3.40.50.150:FF:000348">
    <property type="entry name" value="S-adenosyl-methionine-sterol-C-methyltransferas (AFU_orthologue AFUA_4G09190)"/>
    <property type="match status" value="1"/>
</dbReference>
<dbReference type="InterPro" id="IPR013216">
    <property type="entry name" value="Methyltransf_11"/>
</dbReference>
<dbReference type="InterPro" id="IPR030384">
    <property type="entry name" value="MeTrfase_SMT"/>
</dbReference>